<protein>
    <recommendedName>
        <fullName evidence="3">Integrase zinc-binding domain-containing protein</fullName>
    </recommendedName>
</protein>
<evidence type="ECO:0000313" key="2">
    <source>
        <dbReference type="Proteomes" id="UP000708208"/>
    </source>
</evidence>
<gene>
    <name evidence="1" type="ORF">AFUS01_LOCUS41910</name>
</gene>
<name>A0A8J2PSQ2_9HEXA</name>
<dbReference type="AlphaFoldDB" id="A0A8J2PSQ2"/>
<accession>A0A8J2PSQ2</accession>
<dbReference type="PANTHER" id="PTHR47331">
    <property type="entry name" value="PHD-TYPE DOMAIN-CONTAINING PROTEIN"/>
    <property type="match status" value="1"/>
</dbReference>
<keyword evidence="2" id="KW-1185">Reference proteome</keyword>
<evidence type="ECO:0008006" key="3">
    <source>
        <dbReference type="Google" id="ProtNLM"/>
    </source>
</evidence>
<proteinExistence type="predicted"/>
<sequence length="606" mass="70016">MEKETEMQTKMSALPVKADAFKVSAVNSLVYHPERRCQRMMTLCHSRRIGPDKQRAATEQLQRKRLKIQQMMEESDDDGSDGNHEEVLVETTPSTEENVRAWLQNKVLPVKISSVVCDGIKVHNLPVATEWAEQLWWRKVQSDSFGEEIQLLKRGHQLQSRHRLFKLSAFLDGDRVIRISGRTTESPELEFNTKCPVVLDSKHRFTELLLMHFYERNSHQGRETVVNDVKQTYWMSGLRAAVKKIFYDCCYCRIKKAKPIPPMMGDLLAFRLERQSPHGGSWERLVRSVKVSLEATLKERAPGGDVLHTLFTEAEFVVNSRPLTFVSLDPKDNESLTPNHFLIGPENSCGPPGDFEDADLKLRKQWRVTQRLADFWCRWCEGVSARLDKKDKVVSGGDSLETDAPARAFLKSSVGHTGYYGCERCLKRGKWNNKVTFPDFHAKLIPDESCSLRLHEEHHQTFAVDNKTPLEQISVGLLSQVPIDPMKRLIKMRLQGPLENDAKRHGPLDNFNSFPFKSYLGKMKRMLRANHHPRQQLHRRLQERSMINKCSREETPVIKFQHKMGYVLDMNTGFEQYQLLEFGNLVFYKVILVIKVAFINLQISFK</sequence>
<reference evidence="1" key="1">
    <citation type="submission" date="2021-06" db="EMBL/GenBank/DDBJ databases">
        <authorList>
            <person name="Hodson N. C."/>
            <person name="Mongue J. A."/>
            <person name="Jaron S. K."/>
        </authorList>
    </citation>
    <scope>NUCLEOTIDE SEQUENCE</scope>
</reference>
<dbReference type="PANTHER" id="PTHR47331:SF1">
    <property type="entry name" value="GAG-LIKE PROTEIN"/>
    <property type="match status" value="1"/>
</dbReference>
<organism evidence="1 2">
    <name type="scientific">Allacma fusca</name>
    <dbReference type="NCBI Taxonomy" id="39272"/>
    <lineage>
        <taxon>Eukaryota</taxon>
        <taxon>Metazoa</taxon>
        <taxon>Ecdysozoa</taxon>
        <taxon>Arthropoda</taxon>
        <taxon>Hexapoda</taxon>
        <taxon>Collembola</taxon>
        <taxon>Symphypleona</taxon>
        <taxon>Sminthuridae</taxon>
        <taxon>Allacma</taxon>
    </lineage>
</organism>
<evidence type="ECO:0000313" key="1">
    <source>
        <dbReference type="EMBL" id="CAG7832214.1"/>
    </source>
</evidence>
<comment type="caution">
    <text evidence="1">The sequence shown here is derived from an EMBL/GenBank/DDBJ whole genome shotgun (WGS) entry which is preliminary data.</text>
</comment>
<dbReference type="EMBL" id="CAJVCH010563966">
    <property type="protein sequence ID" value="CAG7832214.1"/>
    <property type="molecule type" value="Genomic_DNA"/>
</dbReference>
<dbReference type="Proteomes" id="UP000708208">
    <property type="component" value="Unassembled WGS sequence"/>
</dbReference>